<comment type="caution">
    <text evidence="1">The sequence shown here is derived from an EMBL/GenBank/DDBJ whole genome shotgun (WGS) entry which is preliminary data.</text>
</comment>
<proteinExistence type="predicted"/>
<evidence type="ECO:0000313" key="1">
    <source>
        <dbReference type="EMBL" id="PAF24388.1"/>
    </source>
</evidence>
<reference evidence="1 2" key="1">
    <citation type="submission" date="2017-07" db="EMBL/GenBank/DDBJ databases">
        <title>Isolation and whole genome analysis of endospore-forming bacteria from heroin.</title>
        <authorList>
            <person name="Kalinowski J."/>
            <person name="Ahrens B."/>
            <person name="Al-Dilaimi A."/>
            <person name="Winkler A."/>
            <person name="Wibberg D."/>
            <person name="Schleenbecker U."/>
            <person name="Ruckert C."/>
            <person name="Wolfel R."/>
            <person name="Grass G."/>
        </authorList>
    </citation>
    <scope>NUCLEOTIDE SEQUENCE [LARGE SCALE GENOMIC DNA]</scope>
    <source>
        <strain evidence="1 2">7523-2</strain>
    </source>
</reference>
<dbReference type="Proteomes" id="UP000216133">
    <property type="component" value="Unassembled WGS sequence"/>
</dbReference>
<accession>A0A268RVV4</accession>
<dbReference type="RefSeq" id="WP_095328114.1">
    <property type="nucleotide sequence ID" value="NZ_JAHHYG010000015.1"/>
</dbReference>
<protein>
    <recommendedName>
        <fullName evidence="3">DNA-binding protein</fullName>
    </recommendedName>
</protein>
<dbReference type="AlphaFoldDB" id="A0A268RVV4"/>
<gene>
    <name evidence="1" type="ORF">CHH61_19020</name>
</gene>
<organism evidence="1 2">
    <name type="scientific">Shouchella clausii</name>
    <name type="common">Alkalihalobacillus clausii</name>
    <dbReference type="NCBI Taxonomy" id="79880"/>
    <lineage>
        <taxon>Bacteria</taxon>
        <taxon>Bacillati</taxon>
        <taxon>Bacillota</taxon>
        <taxon>Bacilli</taxon>
        <taxon>Bacillales</taxon>
        <taxon>Bacillaceae</taxon>
        <taxon>Shouchella</taxon>
    </lineage>
</organism>
<evidence type="ECO:0000313" key="2">
    <source>
        <dbReference type="Proteomes" id="UP000216133"/>
    </source>
</evidence>
<evidence type="ECO:0008006" key="3">
    <source>
        <dbReference type="Google" id="ProtNLM"/>
    </source>
</evidence>
<sequence length="75" mass="8856">MKAIDNYMTPAEAAHLWNKPQETIKSRLKPSLYQKQIEDMIDRGLIKYFQKPGGTRKEWIISTQAMEEWFGPKKD</sequence>
<name>A0A268RVV4_SHOCL</name>
<dbReference type="EMBL" id="NPBS01000111">
    <property type="protein sequence ID" value="PAF24388.1"/>
    <property type="molecule type" value="Genomic_DNA"/>
</dbReference>